<name>A0A7X5ANW6_9GAMM</name>
<sequence>MAKPFSRERLTFRLDILAQEAIRANDDIFQARVGLKVHEVRVLRIIGQNPGITFVELTHQARMERSLTSRIIQRLIKQELVRRENDEADARRFRLFTTQMGDAKREVAKGLSDALEELLLAPLAVSEAHQLDALLARLADWIHSEEYEQNLEAFESDSDGEHGERDAAMHSGSRGRSRSKD</sequence>
<dbReference type="InterPro" id="IPR036388">
    <property type="entry name" value="WH-like_DNA-bd_sf"/>
</dbReference>
<reference evidence="3 4" key="1">
    <citation type="submission" date="2019-12" db="EMBL/GenBank/DDBJ databases">
        <title>Draft genome sequencing of Halomonas alimentaria DSM 15356.</title>
        <authorList>
            <person name="Pandiyan K."/>
            <person name="Kushwaha P."/>
            <person name="Gowdham M."/>
            <person name="Chakdar H."/>
            <person name="Singh A."/>
            <person name="Kumar M."/>
            <person name="Saxena A.K."/>
        </authorList>
    </citation>
    <scope>NUCLEOTIDE SEQUENCE [LARGE SCALE GENOMIC DNA]</scope>
    <source>
        <strain evidence="3 4">DSM 15356</strain>
    </source>
</reference>
<evidence type="ECO:0000313" key="4">
    <source>
        <dbReference type="Proteomes" id="UP000487929"/>
    </source>
</evidence>
<feature type="domain" description="HTH marR-type" evidence="2">
    <location>
        <begin position="7"/>
        <end position="140"/>
    </location>
</feature>
<dbReference type="SMART" id="SM00347">
    <property type="entry name" value="HTH_MARR"/>
    <property type="match status" value="1"/>
</dbReference>
<dbReference type="Gene3D" id="1.10.10.10">
    <property type="entry name" value="Winged helix-like DNA-binding domain superfamily/Winged helix DNA-binding domain"/>
    <property type="match status" value="1"/>
</dbReference>
<gene>
    <name evidence="3" type="ORF">GRB96_08905</name>
</gene>
<evidence type="ECO:0000256" key="1">
    <source>
        <dbReference type="SAM" id="MobiDB-lite"/>
    </source>
</evidence>
<dbReference type="PROSITE" id="PS50995">
    <property type="entry name" value="HTH_MARR_2"/>
    <property type="match status" value="1"/>
</dbReference>
<dbReference type="PANTHER" id="PTHR33164:SF43">
    <property type="entry name" value="HTH-TYPE TRANSCRIPTIONAL REPRESSOR YETL"/>
    <property type="match status" value="1"/>
</dbReference>
<feature type="region of interest" description="Disordered" evidence="1">
    <location>
        <begin position="152"/>
        <end position="181"/>
    </location>
</feature>
<dbReference type="AlphaFoldDB" id="A0A7X5ANW6"/>
<feature type="compositionally biased region" description="Basic and acidic residues" evidence="1">
    <location>
        <begin position="159"/>
        <end position="168"/>
    </location>
</feature>
<dbReference type="Pfam" id="PF12802">
    <property type="entry name" value="MarR_2"/>
    <property type="match status" value="1"/>
</dbReference>
<dbReference type="EMBL" id="WUTT01000001">
    <property type="protein sequence ID" value="NAW34535.1"/>
    <property type="molecule type" value="Genomic_DNA"/>
</dbReference>
<organism evidence="3 4">
    <name type="scientific">Halomonas alimentaria</name>
    <dbReference type="NCBI Taxonomy" id="147248"/>
    <lineage>
        <taxon>Bacteria</taxon>
        <taxon>Pseudomonadati</taxon>
        <taxon>Pseudomonadota</taxon>
        <taxon>Gammaproteobacteria</taxon>
        <taxon>Oceanospirillales</taxon>
        <taxon>Halomonadaceae</taxon>
        <taxon>Halomonas</taxon>
    </lineage>
</organism>
<proteinExistence type="predicted"/>
<dbReference type="GO" id="GO:0003700">
    <property type="term" value="F:DNA-binding transcription factor activity"/>
    <property type="evidence" value="ECO:0007669"/>
    <property type="project" value="InterPro"/>
</dbReference>
<dbReference type="Proteomes" id="UP000487929">
    <property type="component" value="Unassembled WGS sequence"/>
</dbReference>
<dbReference type="InterPro" id="IPR039422">
    <property type="entry name" value="MarR/SlyA-like"/>
</dbReference>
<keyword evidence="4" id="KW-1185">Reference proteome</keyword>
<dbReference type="PANTHER" id="PTHR33164">
    <property type="entry name" value="TRANSCRIPTIONAL REGULATOR, MARR FAMILY"/>
    <property type="match status" value="1"/>
</dbReference>
<dbReference type="GO" id="GO:0006950">
    <property type="term" value="P:response to stress"/>
    <property type="evidence" value="ECO:0007669"/>
    <property type="project" value="TreeGrafter"/>
</dbReference>
<accession>A0A7X5ANW6</accession>
<protein>
    <submittedName>
        <fullName evidence="3">MarR family transcriptional regulator</fullName>
    </submittedName>
</protein>
<dbReference type="SUPFAM" id="SSF46785">
    <property type="entry name" value="Winged helix' DNA-binding domain"/>
    <property type="match status" value="1"/>
</dbReference>
<dbReference type="InterPro" id="IPR000835">
    <property type="entry name" value="HTH_MarR-typ"/>
</dbReference>
<evidence type="ECO:0000259" key="2">
    <source>
        <dbReference type="PROSITE" id="PS50995"/>
    </source>
</evidence>
<evidence type="ECO:0000313" key="3">
    <source>
        <dbReference type="EMBL" id="NAW34535.1"/>
    </source>
</evidence>
<dbReference type="RefSeq" id="WP_161431810.1">
    <property type="nucleotide sequence ID" value="NZ_WUTT01000001.1"/>
</dbReference>
<dbReference type="OrthoDB" id="8906692at2"/>
<dbReference type="InterPro" id="IPR036390">
    <property type="entry name" value="WH_DNA-bd_sf"/>
</dbReference>
<comment type="caution">
    <text evidence="3">The sequence shown here is derived from an EMBL/GenBank/DDBJ whole genome shotgun (WGS) entry which is preliminary data.</text>
</comment>